<evidence type="ECO:0000259" key="1">
    <source>
        <dbReference type="Pfam" id="PF03732"/>
    </source>
</evidence>
<proteinExistence type="predicted"/>
<reference evidence="2 3" key="1">
    <citation type="journal article" date="2022" name="G3 (Bethesda)">
        <title>Whole-genome sequence and methylome profiling of the almond [Prunus dulcis (Mill.) D.A. Webb] cultivar 'Nonpareil'.</title>
        <authorList>
            <person name="D'Amico-Willman K.M."/>
            <person name="Ouma W.Z."/>
            <person name="Meulia T."/>
            <person name="Sideli G.M."/>
            <person name="Gradziel T.M."/>
            <person name="Fresnedo-Ramirez J."/>
        </authorList>
    </citation>
    <scope>NUCLEOTIDE SEQUENCE [LARGE SCALE GENOMIC DNA]</scope>
    <source>
        <strain evidence="2">Clone GOH B32 T37-40</strain>
    </source>
</reference>
<dbReference type="InterPro" id="IPR005162">
    <property type="entry name" value="Retrotrans_gag_dom"/>
</dbReference>
<dbReference type="Gene3D" id="2.40.70.10">
    <property type="entry name" value="Acid Proteases"/>
    <property type="match status" value="1"/>
</dbReference>
<dbReference type="Pfam" id="PF03732">
    <property type="entry name" value="Retrotrans_gag"/>
    <property type="match status" value="1"/>
</dbReference>
<dbReference type="Proteomes" id="UP001054821">
    <property type="component" value="Chromosome 2"/>
</dbReference>
<name>A0AAD4ZJ36_PRUDU</name>
<dbReference type="EMBL" id="JAJFAZ020000002">
    <property type="protein sequence ID" value="KAI5347391.1"/>
    <property type="molecule type" value="Genomic_DNA"/>
</dbReference>
<dbReference type="PANTHER" id="PTHR33437:SF2">
    <property type="entry name" value="OS06G0361200 PROTEIN"/>
    <property type="match status" value="1"/>
</dbReference>
<evidence type="ECO:0000313" key="3">
    <source>
        <dbReference type="Proteomes" id="UP001054821"/>
    </source>
</evidence>
<gene>
    <name evidence="2" type="ORF">L3X38_015270</name>
</gene>
<accession>A0AAD4ZJ36</accession>
<protein>
    <recommendedName>
        <fullName evidence="1">Retrotransposon gag domain-containing protein</fullName>
    </recommendedName>
</protein>
<keyword evidence="3" id="KW-1185">Reference proteome</keyword>
<dbReference type="CDD" id="cd00303">
    <property type="entry name" value="retropepsin_like"/>
    <property type="match status" value="1"/>
</dbReference>
<dbReference type="PANTHER" id="PTHR33437">
    <property type="entry name" value="OS06G0361200 PROTEIN"/>
    <property type="match status" value="1"/>
</dbReference>
<dbReference type="AlphaFoldDB" id="A0AAD4ZJ36"/>
<comment type="caution">
    <text evidence="2">The sequence shown here is derived from an EMBL/GenBank/DDBJ whole genome shotgun (WGS) entry which is preliminary data.</text>
</comment>
<feature type="domain" description="Retrotransposon gag" evidence="1">
    <location>
        <begin position="67"/>
        <end position="153"/>
    </location>
</feature>
<evidence type="ECO:0000313" key="2">
    <source>
        <dbReference type="EMBL" id="KAI5347391.1"/>
    </source>
</evidence>
<dbReference type="SUPFAM" id="SSF50630">
    <property type="entry name" value="Acid proteases"/>
    <property type="match status" value="1"/>
</dbReference>
<dbReference type="InterPro" id="IPR021109">
    <property type="entry name" value="Peptidase_aspartic_dom_sf"/>
</dbReference>
<sequence>MSISPPILGYRKPYPAHYDALPFPKGYQKPTFDKFDGLNGSPHEHLAHFSSACGETSQLDALLIRQFVQSLKGSALTWYTQLPPGSILTWDDMQKVFLAQFVSSKKKVSLIDLAKTTQKPGESANDFIMRWRSLNLECTEKITEQSAVQMCYNNLLLEIATFVATAEPQSFDALVSKASNVEIQIARQKTTTKIQIGEKKSEGKKTFKKGESIATFVKTNKKNDRGKGKEETRRLTLKERKEVKYTFDDEDVETILDELLAAKAIKLPEPKCPAEVDKTNDSKYCRYHRIVSHPLRDYFVLKNIIQEKINNHEIEVDSSSKQQITTSNMIEGELISHVSLPNVPTLYDLMTAPSLDVWEDSSDESQSKWQTVVKRRTKKFIKHSSVLKSTTHHGVKITSEPSLKNKKLKNKILEKPKTIQGKEYEQQPRASVTLAEFLPASLLKKNYEEKEECFACFMTSYETSEEADQTTLHTAPVIPGKLKMTEIPISLKSFAVEILVKASSSRSQEGQTCARDQSQLDVLAHLKRIPAFLSIYDAIQMSKEIREALTVALMSPEMFRTNFEPANAAITSPKYCACCLASITFDENDMMFGSEFHNRPIYVSGEVGNTLNKRILLDCGSAVNLLPLKTLHMIGMSARQLSPSMLTIQGFNQIGQRAMGTIALQMEIGELYSDAFFHVIGTDTSYNVLLGRPWLHTYGIVHSTLHQCFKFLSNGEVKRVSADADPFGGEEVNYSDAKFYKSPSLTFLQPQNTEKAKQELNIKTGGASGSTKPIKIKIQCLLVLS</sequence>
<organism evidence="2 3">
    <name type="scientific">Prunus dulcis</name>
    <name type="common">Almond</name>
    <name type="synonym">Amygdalus dulcis</name>
    <dbReference type="NCBI Taxonomy" id="3755"/>
    <lineage>
        <taxon>Eukaryota</taxon>
        <taxon>Viridiplantae</taxon>
        <taxon>Streptophyta</taxon>
        <taxon>Embryophyta</taxon>
        <taxon>Tracheophyta</taxon>
        <taxon>Spermatophyta</taxon>
        <taxon>Magnoliopsida</taxon>
        <taxon>eudicotyledons</taxon>
        <taxon>Gunneridae</taxon>
        <taxon>Pentapetalae</taxon>
        <taxon>rosids</taxon>
        <taxon>fabids</taxon>
        <taxon>Rosales</taxon>
        <taxon>Rosaceae</taxon>
        <taxon>Amygdaloideae</taxon>
        <taxon>Amygdaleae</taxon>
        <taxon>Prunus</taxon>
    </lineage>
</organism>